<feature type="coiled-coil region" evidence="1">
    <location>
        <begin position="245"/>
        <end position="286"/>
    </location>
</feature>
<accession>E0S191</accession>
<reference evidence="2 3" key="1">
    <citation type="journal article" date="2010" name="PLoS ONE">
        <title>The glycobiome of the rumen bacterium Butyrivibrio proteoclasticus B316(T) highlights adaptation to a polysaccharide-rich environment.</title>
        <authorList>
            <person name="Kelly W.J."/>
            <person name="Leahy S.C."/>
            <person name="Altermann E."/>
            <person name="Yeoman C.J."/>
            <person name="Dunne J.C."/>
            <person name="Kong Z."/>
            <person name="Pacheco D.M."/>
            <person name="Li D."/>
            <person name="Noel S.J."/>
            <person name="Moon C.D."/>
            <person name="Cookson A.L."/>
            <person name="Attwood G.T."/>
        </authorList>
    </citation>
    <scope>NUCLEOTIDE SEQUENCE [LARGE SCALE GENOMIC DNA]</scope>
    <source>
        <strain evidence="3">ATCC 51982 / DSM 14932 / B316</strain>
    </source>
</reference>
<protein>
    <submittedName>
        <fullName evidence="2">Uncharacterized protein</fullName>
    </submittedName>
</protein>
<dbReference type="Proteomes" id="UP000001299">
    <property type="component" value="Chromosome 1"/>
</dbReference>
<dbReference type="Pfam" id="PF12784">
    <property type="entry name" value="PDDEXK_2"/>
    <property type="match status" value="1"/>
</dbReference>
<dbReference type="Gene3D" id="1.20.5.170">
    <property type="match status" value="1"/>
</dbReference>
<keyword evidence="1" id="KW-0175">Coiled coil</keyword>
<dbReference type="PANTHER" id="PTHR41317">
    <property type="entry name" value="PD-(D_E)XK NUCLEASE FAMILY TRANSPOSASE"/>
    <property type="match status" value="1"/>
</dbReference>
<organism evidence="2 3">
    <name type="scientific">Butyrivibrio proteoclasticus (strain ATCC 51982 / DSM 14932 / B316)</name>
    <name type="common">Clostridium proteoclasticum</name>
    <dbReference type="NCBI Taxonomy" id="515622"/>
    <lineage>
        <taxon>Bacteria</taxon>
        <taxon>Bacillati</taxon>
        <taxon>Bacillota</taxon>
        <taxon>Clostridia</taxon>
        <taxon>Lachnospirales</taxon>
        <taxon>Lachnospiraceae</taxon>
        <taxon>Butyrivibrio</taxon>
    </lineage>
</organism>
<dbReference type="InterPro" id="IPR010106">
    <property type="entry name" value="RpnA"/>
</dbReference>
<dbReference type="EMBL" id="CP001810">
    <property type="protein sequence ID" value="ADL33566.1"/>
    <property type="molecule type" value="Genomic_DNA"/>
</dbReference>
<evidence type="ECO:0000313" key="2">
    <source>
        <dbReference type="EMBL" id="ADL33566.1"/>
    </source>
</evidence>
<name>E0S191_BUTPB</name>
<dbReference type="HOGENOM" id="CLU_057504_0_1_9"/>
<dbReference type="NCBIfam" id="TIGR01784">
    <property type="entry name" value="T_den_put_tspse"/>
    <property type="match status" value="1"/>
</dbReference>
<keyword evidence="3" id="KW-1185">Reference proteome</keyword>
<dbReference type="SUPFAM" id="SSF57959">
    <property type="entry name" value="Leucine zipper domain"/>
    <property type="match status" value="1"/>
</dbReference>
<proteinExistence type="predicted"/>
<dbReference type="InterPro" id="IPR046347">
    <property type="entry name" value="bZIP_sf"/>
</dbReference>
<dbReference type="GO" id="GO:0003700">
    <property type="term" value="F:DNA-binding transcription factor activity"/>
    <property type="evidence" value="ECO:0007669"/>
    <property type="project" value="InterPro"/>
</dbReference>
<dbReference type="RefSeq" id="WP_013280222.1">
    <property type="nucleotide sequence ID" value="NC_014387.1"/>
</dbReference>
<gene>
    <name evidence="2" type="ordered locus">bpr_I0824</name>
</gene>
<dbReference type="eggNOG" id="COG5464">
    <property type="taxonomic scope" value="Bacteria"/>
</dbReference>
<dbReference type="AlphaFoldDB" id="E0S191"/>
<dbReference type="KEGG" id="bpb:bpr_I0824"/>
<sequence>MHQESKIINEFTGKDYLNATGPVEVGMTNDYMFRIVFQQNKFALKGLLSSVLHLKPNSITDIEIKNVVQPGVSIADKEYRMDILLTLNNGIVINIEMQLNNYGNWQFRSVAYICREYDNINRGEDYKNVLPVYHIGFLDFTLFEDHPEFCATYQLRNAKDNYLYTDRLNLIVIELNHEELATQDDIDYGITEWVRLFKSKTWEELKMVAQNNECMSSAIESLYLSNTDENIRKVARDREDFLRYQAKREETIKELTDEVSTLTDENATLTSKNTTLEDENARLRKLLVDNGINP</sequence>
<dbReference type="PANTHER" id="PTHR41317:SF1">
    <property type="entry name" value="PD-(D_E)XK NUCLEASE FAMILY TRANSPOSASE"/>
    <property type="match status" value="1"/>
</dbReference>
<evidence type="ECO:0000313" key="3">
    <source>
        <dbReference type="Proteomes" id="UP000001299"/>
    </source>
</evidence>
<dbReference type="STRING" id="515622.bpr_I0824"/>
<evidence type="ECO:0000256" key="1">
    <source>
        <dbReference type="SAM" id="Coils"/>
    </source>
</evidence>